<feature type="region of interest" description="Disordered" evidence="1">
    <location>
        <begin position="1"/>
        <end position="41"/>
    </location>
</feature>
<dbReference type="Proteomes" id="UP000194127">
    <property type="component" value="Unassembled WGS sequence"/>
</dbReference>
<feature type="compositionally biased region" description="Polar residues" evidence="1">
    <location>
        <begin position="1"/>
        <end position="12"/>
    </location>
</feature>
<protein>
    <submittedName>
        <fullName evidence="2">Uncharacterized protein</fullName>
    </submittedName>
</protein>
<sequence>MATASRPNNPVSVSACHPVGAGTTRPMSQPIDHARRASNDRWGTRLGQGAVVSAAAR</sequence>
<feature type="compositionally biased region" description="Basic and acidic residues" evidence="1">
    <location>
        <begin position="32"/>
        <end position="41"/>
    </location>
</feature>
<dbReference type="AlphaFoldDB" id="A0A1X6MHX6"/>
<organism evidence="2 3">
    <name type="scientific">Postia placenta MAD-698-R-SB12</name>
    <dbReference type="NCBI Taxonomy" id="670580"/>
    <lineage>
        <taxon>Eukaryota</taxon>
        <taxon>Fungi</taxon>
        <taxon>Dikarya</taxon>
        <taxon>Basidiomycota</taxon>
        <taxon>Agaricomycotina</taxon>
        <taxon>Agaricomycetes</taxon>
        <taxon>Polyporales</taxon>
        <taxon>Adustoporiaceae</taxon>
        <taxon>Rhodonia</taxon>
    </lineage>
</organism>
<reference evidence="2 3" key="1">
    <citation type="submission" date="2017-04" db="EMBL/GenBank/DDBJ databases">
        <title>Genome Sequence of the Model Brown-Rot Fungus Postia placenta SB12.</title>
        <authorList>
            <consortium name="DOE Joint Genome Institute"/>
            <person name="Gaskell J."/>
            <person name="Kersten P."/>
            <person name="Larrondo L.F."/>
            <person name="Canessa P."/>
            <person name="Martinez D."/>
            <person name="Hibbett D."/>
            <person name="Schmoll M."/>
            <person name="Kubicek C.P."/>
            <person name="Martinez A.T."/>
            <person name="Yadav J."/>
            <person name="Master E."/>
            <person name="Magnuson J.K."/>
            <person name="James T."/>
            <person name="Yaver D."/>
            <person name="Berka R."/>
            <person name="Labutti K."/>
            <person name="Lipzen A."/>
            <person name="Aerts A."/>
            <person name="Barry K."/>
            <person name="Henrissat B."/>
            <person name="Blanchette R."/>
            <person name="Grigoriev I."/>
            <person name="Cullen D."/>
        </authorList>
    </citation>
    <scope>NUCLEOTIDE SEQUENCE [LARGE SCALE GENOMIC DNA]</scope>
    <source>
        <strain evidence="2 3">MAD-698-R-SB12</strain>
    </source>
</reference>
<dbReference type="GeneID" id="36326554"/>
<evidence type="ECO:0000256" key="1">
    <source>
        <dbReference type="SAM" id="MobiDB-lite"/>
    </source>
</evidence>
<proteinExistence type="predicted"/>
<dbReference type="EMBL" id="KZ110663">
    <property type="protein sequence ID" value="OSX56014.1"/>
    <property type="molecule type" value="Genomic_DNA"/>
</dbReference>
<keyword evidence="3" id="KW-1185">Reference proteome</keyword>
<gene>
    <name evidence="2" type="ORF">POSPLADRAFT_1063091</name>
</gene>
<dbReference type="RefSeq" id="XP_024332808.1">
    <property type="nucleotide sequence ID" value="XM_024481604.1"/>
</dbReference>
<evidence type="ECO:0000313" key="2">
    <source>
        <dbReference type="EMBL" id="OSX56014.1"/>
    </source>
</evidence>
<evidence type="ECO:0000313" key="3">
    <source>
        <dbReference type="Proteomes" id="UP000194127"/>
    </source>
</evidence>
<name>A0A1X6MHX6_9APHY</name>
<accession>A0A1X6MHX6</accession>